<evidence type="ECO:0000313" key="1">
    <source>
        <dbReference type="EMBL" id="AFK33989.1"/>
    </source>
</evidence>
<organism evidence="1">
    <name type="scientific">Lotus japonicus</name>
    <name type="common">Lotus corniculatus var. japonicus</name>
    <dbReference type="NCBI Taxonomy" id="34305"/>
    <lineage>
        <taxon>Eukaryota</taxon>
        <taxon>Viridiplantae</taxon>
        <taxon>Streptophyta</taxon>
        <taxon>Embryophyta</taxon>
        <taxon>Tracheophyta</taxon>
        <taxon>Spermatophyta</taxon>
        <taxon>Magnoliopsida</taxon>
        <taxon>eudicotyledons</taxon>
        <taxon>Gunneridae</taxon>
        <taxon>Pentapetalae</taxon>
        <taxon>rosids</taxon>
        <taxon>fabids</taxon>
        <taxon>Fabales</taxon>
        <taxon>Fabaceae</taxon>
        <taxon>Papilionoideae</taxon>
        <taxon>50 kb inversion clade</taxon>
        <taxon>NPAAA clade</taxon>
        <taxon>Hologalegina</taxon>
        <taxon>robinioid clade</taxon>
        <taxon>Loteae</taxon>
        <taxon>Lotus</taxon>
    </lineage>
</organism>
<accession>I3S147</accession>
<protein>
    <submittedName>
        <fullName evidence="1">Uncharacterized protein</fullName>
    </submittedName>
</protein>
<name>I3S147_LOTJA</name>
<dbReference type="AlphaFoldDB" id="I3S147"/>
<dbReference type="EMBL" id="BT134194">
    <property type="protein sequence ID" value="AFK33989.1"/>
    <property type="molecule type" value="mRNA"/>
</dbReference>
<reference evidence="1" key="1">
    <citation type="submission" date="2012-05" db="EMBL/GenBank/DDBJ databases">
        <authorList>
            <person name="Krishnakumar V."/>
            <person name="Cheung F."/>
            <person name="Xiao Y."/>
            <person name="Chan A."/>
            <person name="Moskal W.A."/>
            <person name="Town C.D."/>
        </authorList>
    </citation>
    <scope>NUCLEOTIDE SEQUENCE</scope>
</reference>
<proteinExistence type="evidence at transcript level"/>
<sequence>MGPKTPKIKPTDVLTNVTLRHQKHPSLNIQNPSHIIPTTRTQLARNPVNAGHRVNIKSFLICI</sequence>